<gene>
    <name evidence="2" type="ORF">NCTC9239_00228</name>
</gene>
<feature type="region of interest" description="Disordered" evidence="1">
    <location>
        <begin position="218"/>
        <end position="256"/>
    </location>
</feature>
<feature type="compositionally biased region" description="Low complexity" evidence="1">
    <location>
        <begin position="40"/>
        <end position="57"/>
    </location>
</feature>
<dbReference type="AlphaFoldDB" id="A0A4P1JSA7"/>
<dbReference type="EMBL" id="LR588407">
    <property type="protein sequence ID" value="VTO11010.1"/>
    <property type="molecule type" value="Genomic_DNA"/>
</dbReference>
<proteinExistence type="predicted"/>
<accession>A0A4P1JSA7</accession>
<dbReference type="Proteomes" id="UP000309952">
    <property type="component" value="Chromosome"/>
</dbReference>
<evidence type="ECO:0000256" key="1">
    <source>
        <dbReference type="SAM" id="MobiDB-lite"/>
    </source>
</evidence>
<evidence type="ECO:0000313" key="2">
    <source>
        <dbReference type="EMBL" id="VTO11010.1"/>
    </source>
</evidence>
<protein>
    <submittedName>
        <fullName evidence="2">Uncharacterized protein</fullName>
    </submittedName>
</protein>
<feature type="region of interest" description="Disordered" evidence="1">
    <location>
        <begin position="1"/>
        <end position="203"/>
    </location>
</feature>
<sequence length="256" mass="26388">MGFTSRNPSSVRLRLPPSPTRGEGKSAGPHIKASQRLIFPASAPRSSSSPRPTSRLPHPVPRPVAGEGSLGRRTEAAAGAERTGSVSDRRPPIARAGQGEPQRKAATVRAGGSGCPAGGGTRRTPPTPFRGLTPRASATGRRHQDAEPTGPSDGAFDPSAREAPARVEGVTRTVPGPRRRAACPSWAPGVAANNGACPELMSDSSRGASAFVETVNHIFSGRSPGAPPSPSTARSPRGGQTRSFSPCGRRWPVRAG</sequence>
<organism evidence="2 3">
    <name type="scientific">Brevundimonas vancanneytii</name>
    <dbReference type="NCBI Taxonomy" id="1325724"/>
    <lineage>
        <taxon>Bacteria</taxon>
        <taxon>Pseudomonadati</taxon>
        <taxon>Pseudomonadota</taxon>
        <taxon>Alphaproteobacteria</taxon>
        <taxon>Caulobacterales</taxon>
        <taxon>Caulobacteraceae</taxon>
        <taxon>Brevundimonas</taxon>
    </lineage>
</organism>
<name>A0A4P1JSA7_9CAUL</name>
<keyword evidence="3" id="KW-1185">Reference proteome</keyword>
<feature type="compositionally biased region" description="Gly residues" evidence="1">
    <location>
        <begin position="111"/>
        <end position="121"/>
    </location>
</feature>
<evidence type="ECO:0000313" key="3">
    <source>
        <dbReference type="Proteomes" id="UP000309952"/>
    </source>
</evidence>
<dbReference type="KEGG" id="bvy:NCTC9239_00228"/>
<feature type="compositionally biased region" description="Low complexity" evidence="1">
    <location>
        <begin position="1"/>
        <end position="15"/>
    </location>
</feature>
<reference evidence="2 3" key="1">
    <citation type="submission" date="2019-04" db="EMBL/GenBank/DDBJ databases">
        <authorList>
            <consortium name="Pathogen Informatics"/>
        </authorList>
    </citation>
    <scope>NUCLEOTIDE SEQUENCE [LARGE SCALE GENOMIC DNA]</scope>
    <source>
        <strain evidence="2 3">NCTC9239</strain>
    </source>
</reference>